<organism evidence="1">
    <name type="scientific">marine sediment metagenome</name>
    <dbReference type="NCBI Taxonomy" id="412755"/>
    <lineage>
        <taxon>unclassified sequences</taxon>
        <taxon>metagenomes</taxon>
        <taxon>ecological metagenomes</taxon>
    </lineage>
</organism>
<dbReference type="Gene3D" id="2.60.120.200">
    <property type="match status" value="1"/>
</dbReference>
<evidence type="ECO:0008006" key="2">
    <source>
        <dbReference type="Google" id="ProtNLM"/>
    </source>
</evidence>
<protein>
    <recommendedName>
        <fullName evidence="2">LamG-like jellyroll fold domain-containing protein</fullName>
    </recommendedName>
</protein>
<comment type="caution">
    <text evidence="1">The sequence shown here is derived from an EMBL/GenBank/DDBJ whole genome shotgun (WGS) entry which is preliminary data.</text>
</comment>
<feature type="non-terminal residue" evidence="1">
    <location>
        <position position="1"/>
    </location>
</feature>
<gene>
    <name evidence="1" type="ORF">LCGC14_2617060</name>
</gene>
<dbReference type="SUPFAM" id="SSF49899">
    <property type="entry name" value="Concanavalin A-like lectins/glucanases"/>
    <property type="match status" value="1"/>
</dbReference>
<dbReference type="InterPro" id="IPR013320">
    <property type="entry name" value="ConA-like_dom_sf"/>
</dbReference>
<name>A0A0F9A4F2_9ZZZZ</name>
<dbReference type="AlphaFoldDB" id="A0A0F9A4F2"/>
<sequence length="200" mass="21609">GATGITMAFWVEPDATGFISFFCKDRETNWILWEATQWQFRHQWSTFPGVWRATATVPTTLHHLVVTYDGGNVANDATFTIDGVAETVVDIRTPEGTISTDAAQNLLLGEDGASSDTDFNGRVGWMSYDNAIWSAADINRHRWWGTAPGGPSTVDVSHPLWTSGLGNNGTATADGTVSGTTMASMPVVERMWGSSMGCGR</sequence>
<accession>A0A0F9A4F2</accession>
<dbReference type="EMBL" id="LAZR01044565">
    <property type="protein sequence ID" value="KKL04340.1"/>
    <property type="molecule type" value="Genomic_DNA"/>
</dbReference>
<evidence type="ECO:0000313" key="1">
    <source>
        <dbReference type="EMBL" id="KKL04340.1"/>
    </source>
</evidence>
<proteinExistence type="predicted"/>
<reference evidence="1" key="1">
    <citation type="journal article" date="2015" name="Nature">
        <title>Complex archaea that bridge the gap between prokaryotes and eukaryotes.</title>
        <authorList>
            <person name="Spang A."/>
            <person name="Saw J.H."/>
            <person name="Jorgensen S.L."/>
            <person name="Zaremba-Niedzwiedzka K."/>
            <person name="Martijn J."/>
            <person name="Lind A.E."/>
            <person name="van Eijk R."/>
            <person name="Schleper C."/>
            <person name="Guy L."/>
            <person name="Ettema T.J."/>
        </authorList>
    </citation>
    <scope>NUCLEOTIDE SEQUENCE</scope>
</reference>